<reference evidence="1 2" key="1">
    <citation type="journal article" date="2019" name="Commun. Biol.">
        <title>The bagworm genome reveals a unique fibroin gene that provides high tensile strength.</title>
        <authorList>
            <person name="Kono N."/>
            <person name="Nakamura H."/>
            <person name="Ohtoshi R."/>
            <person name="Tomita M."/>
            <person name="Numata K."/>
            <person name="Arakawa K."/>
        </authorList>
    </citation>
    <scope>NUCLEOTIDE SEQUENCE [LARGE SCALE GENOMIC DNA]</scope>
</reference>
<evidence type="ECO:0000313" key="1">
    <source>
        <dbReference type="EMBL" id="GBO99384.1"/>
    </source>
</evidence>
<accession>A0A4C1SB99</accession>
<sequence length="157" mass="17403">MYEPNPGRSALIALSYDAHPPILNSKAPAIKPRSPRTDGCNVEARILSLEINSIAPVQRTKLCRSGLPANYSGSTLPDSSFFYPAFLSRYCDGLVTNFTAAEFRTIYYAYVAFGQPSFTKIKIKMFLFRRTPCGCRGPLRRRTTAEYGLSLGVPLLP</sequence>
<keyword evidence="2" id="KW-1185">Reference proteome</keyword>
<comment type="caution">
    <text evidence="1">The sequence shown here is derived from an EMBL/GenBank/DDBJ whole genome shotgun (WGS) entry which is preliminary data.</text>
</comment>
<organism evidence="1 2">
    <name type="scientific">Eumeta variegata</name>
    <name type="common">Bagworm moth</name>
    <name type="synonym">Eumeta japonica</name>
    <dbReference type="NCBI Taxonomy" id="151549"/>
    <lineage>
        <taxon>Eukaryota</taxon>
        <taxon>Metazoa</taxon>
        <taxon>Ecdysozoa</taxon>
        <taxon>Arthropoda</taxon>
        <taxon>Hexapoda</taxon>
        <taxon>Insecta</taxon>
        <taxon>Pterygota</taxon>
        <taxon>Neoptera</taxon>
        <taxon>Endopterygota</taxon>
        <taxon>Lepidoptera</taxon>
        <taxon>Glossata</taxon>
        <taxon>Ditrysia</taxon>
        <taxon>Tineoidea</taxon>
        <taxon>Psychidae</taxon>
        <taxon>Oiketicinae</taxon>
        <taxon>Eumeta</taxon>
    </lineage>
</organism>
<protein>
    <submittedName>
        <fullName evidence="1">Uncharacterized protein</fullName>
    </submittedName>
</protein>
<proteinExistence type="predicted"/>
<dbReference type="Proteomes" id="UP000299102">
    <property type="component" value="Unassembled WGS sequence"/>
</dbReference>
<dbReference type="AlphaFoldDB" id="A0A4C1SB99"/>
<evidence type="ECO:0000313" key="2">
    <source>
        <dbReference type="Proteomes" id="UP000299102"/>
    </source>
</evidence>
<gene>
    <name evidence="1" type="ORF">EVAR_73593_1</name>
</gene>
<name>A0A4C1SB99_EUMVA</name>
<dbReference type="EMBL" id="BGZK01003269">
    <property type="protein sequence ID" value="GBO99384.1"/>
    <property type="molecule type" value="Genomic_DNA"/>
</dbReference>